<dbReference type="GO" id="GO:0016020">
    <property type="term" value="C:membrane"/>
    <property type="evidence" value="ECO:0007669"/>
    <property type="project" value="UniProtKB-SubCell"/>
</dbReference>
<keyword evidence="5 7" id="KW-1133">Transmembrane helix</keyword>
<evidence type="ECO:0000313" key="10">
    <source>
        <dbReference type="Proteomes" id="UP000308489"/>
    </source>
</evidence>
<dbReference type="InterPro" id="IPR035952">
    <property type="entry name" value="Rhomboid-like_sf"/>
</dbReference>
<dbReference type="EMBL" id="LR590481">
    <property type="protein sequence ID" value="VTQ93538.1"/>
    <property type="molecule type" value="Genomic_DNA"/>
</dbReference>
<evidence type="ECO:0000313" key="9">
    <source>
        <dbReference type="EMBL" id="VTQ93538.1"/>
    </source>
</evidence>
<keyword evidence="6 7" id="KW-0472">Membrane</keyword>
<evidence type="ECO:0000256" key="7">
    <source>
        <dbReference type="SAM" id="Phobius"/>
    </source>
</evidence>
<evidence type="ECO:0000256" key="5">
    <source>
        <dbReference type="ARBA" id="ARBA00022989"/>
    </source>
</evidence>
<dbReference type="Gene3D" id="1.20.1540.10">
    <property type="entry name" value="Rhomboid-like"/>
    <property type="match status" value="1"/>
</dbReference>
<evidence type="ECO:0000256" key="4">
    <source>
        <dbReference type="ARBA" id="ARBA00022801"/>
    </source>
</evidence>
<dbReference type="EC" id="3.4.21.105" evidence="9"/>
<dbReference type="Proteomes" id="UP000308489">
    <property type="component" value="Chromosome 1"/>
</dbReference>
<feature type="transmembrane region" description="Helical" evidence="7">
    <location>
        <begin position="199"/>
        <end position="218"/>
    </location>
</feature>
<dbReference type="PANTHER" id="PTHR43731">
    <property type="entry name" value="RHOMBOID PROTEASE"/>
    <property type="match status" value="1"/>
</dbReference>
<organism evidence="9 10">
    <name type="scientific">Hathewaya histolytica</name>
    <name type="common">Clostridium histolyticum</name>
    <dbReference type="NCBI Taxonomy" id="1498"/>
    <lineage>
        <taxon>Bacteria</taxon>
        <taxon>Bacillati</taxon>
        <taxon>Bacillota</taxon>
        <taxon>Clostridia</taxon>
        <taxon>Eubacteriales</taxon>
        <taxon>Clostridiaceae</taxon>
        <taxon>Hathewaya</taxon>
    </lineage>
</organism>
<feature type="domain" description="Peptidase S54 rhomboid" evidence="8">
    <location>
        <begin position="190"/>
        <end position="325"/>
    </location>
</feature>
<dbReference type="KEGG" id="hhw:NCTC503_02131"/>
<evidence type="ECO:0000256" key="6">
    <source>
        <dbReference type="ARBA" id="ARBA00023136"/>
    </source>
</evidence>
<feature type="transmembrane region" description="Helical" evidence="7">
    <location>
        <begin position="307"/>
        <end position="324"/>
    </location>
</feature>
<sequence>MTKNTKTFMDILINKKGYRVIEIDGEGKVPNVWCLSYNKLNVEQYFLILNPKTYSYASMYENIILNNTKNSNGYISIFKILILEKEMNIPIARDTLILNFELKSFQLAGELGKENLNDFEEALNEVVTINDRKHNVFKESKVTTTFIIINILYFLVSLYFNLRAGAGIVDIDISVLYALGSNTNISILNGEYYRFLTSMFLHGGIVHLGFNMYALYSIGPLVDRVYGFKNFIKIYLISGITASFITSFNLQGISIGASGAIFGLLGATLIFAYKLRNNIGKGFLYNIIIVIITNIFIGITLPNIDNSAHIVGLLSGMLVSLILYKEQ</sequence>
<keyword evidence="4 9" id="KW-0378">Hydrolase</keyword>
<dbReference type="OrthoDB" id="9813074at2"/>
<dbReference type="AlphaFoldDB" id="A0A4U9RPK5"/>
<protein>
    <submittedName>
        <fullName evidence="9">Rhomboid family protein</fullName>
        <ecNumber evidence="9">3.4.21.105</ecNumber>
    </submittedName>
</protein>
<feature type="transmembrane region" description="Helical" evidence="7">
    <location>
        <begin position="283"/>
        <end position="301"/>
    </location>
</feature>
<dbReference type="PANTHER" id="PTHR43731:SF14">
    <property type="entry name" value="PRESENILIN-ASSOCIATED RHOMBOID-LIKE PROTEIN, MITOCHONDRIAL"/>
    <property type="match status" value="1"/>
</dbReference>
<proteinExistence type="inferred from homology"/>
<comment type="subcellular location">
    <subcellularLocation>
        <location evidence="1">Membrane</location>
        <topology evidence="1">Multi-pass membrane protein</topology>
    </subcellularLocation>
</comment>
<reference evidence="9 10" key="1">
    <citation type="submission" date="2019-05" db="EMBL/GenBank/DDBJ databases">
        <authorList>
            <consortium name="Pathogen Informatics"/>
        </authorList>
    </citation>
    <scope>NUCLEOTIDE SEQUENCE [LARGE SCALE GENOMIC DNA]</scope>
    <source>
        <strain evidence="9 10">NCTC503</strain>
    </source>
</reference>
<dbReference type="InterPro" id="IPR022764">
    <property type="entry name" value="Peptidase_S54_rhomboid_dom"/>
</dbReference>
<keyword evidence="10" id="KW-1185">Reference proteome</keyword>
<dbReference type="GO" id="GO:0004252">
    <property type="term" value="F:serine-type endopeptidase activity"/>
    <property type="evidence" value="ECO:0007669"/>
    <property type="project" value="InterPro"/>
</dbReference>
<dbReference type="RefSeq" id="WP_138210697.1">
    <property type="nucleotide sequence ID" value="NZ_CBCRUQ010000013.1"/>
</dbReference>
<evidence type="ECO:0000256" key="3">
    <source>
        <dbReference type="ARBA" id="ARBA00022692"/>
    </source>
</evidence>
<evidence type="ECO:0000256" key="2">
    <source>
        <dbReference type="ARBA" id="ARBA00009045"/>
    </source>
</evidence>
<gene>
    <name evidence="9" type="primary">gluP</name>
    <name evidence="9" type="ORF">NCTC503_02131</name>
</gene>
<comment type="similarity">
    <text evidence="2">Belongs to the peptidase S54 family.</text>
</comment>
<evidence type="ECO:0000259" key="8">
    <source>
        <dbReference type="Pfam" id="PF01694"/>
    </source>
</evidence>
<dbReference type="SUPFAM" id="SSF144091">
    <property type="entry name" value="Rhomboid-like"/>
    <property type="match status" value="1"/>
</dbReference>
<evidence type="ECO:0000256" key="1">
    <source>
        <dbReference type="ARBA" id="ARBA00004141"/>
    </source>
</evidence>
<feature type="transmembrane region" description="Helical" evidence="7">
    <location>
        <begin position="142"/>
        <end position="160"/>
    </location>
</feature>
<keyword evidence="3 7" id="KW-0812">Transmembrane</keyword>
<feature type="transmembrane region" description="Helical" evidence="7">
    <location>
        <begin position="230"/>
        <end position="247"/>
    </location>
</feature>
<name>A0A4U9RPK5_HATHI</name>
<dbReference type="Pfam" id="PF01694">
    <property type="entry name" value="Rhomboid"/>
    <property type="match status" value="1"/>
</dbReference>
<dbReference type="InterPro" id="IPR050925">
    <property type="entry name" value="Rhomboid_protease_S54"/>
</dbReference>
<accession>A0A4U9RPK5</accession>
<feature type="transmembrane region" description="Helical" evidence="7">
    <location>
        <begin position="253"/>
        <end position="271"/>
    </location>
</feature>